<dbReference type="NCBIfam" id="TIGR03696">
    <property type="entry name" value="Rhs_assc_core"/>
    <property type="match status" value="1"/>
</dbReference>
<dbReference type="NCBIfam" id="TIGR01643">
    <property type="entry name" value="YD_repeat_2x"/>
    <property type="match status" value="6"/>
</dbReference>
<keyword evidence="2" id="KW-0677">Repeat</keyword>
<dbReference type="Pfam" id="PF25023">
    <property type="entry name" value="TEN_YD-shell"/>
    <property type="match status" value="1"/>
</dbReference>
<dbReference type="Proteomes" id="UP000663929">
    <property type="component" value="Chromosome"/>
</dbReference>
<gene>
    <name evidence="7" type="ORF">J3U87_07835</name>
</gene>
<dbReference type="Pfam" id="PF13205">
    <property type="entry name" value="Big_5"/>
    <property type="match status" value="1"/>
</dbReference>
<protein>
    <submittedName>
        <fullName evidence="7">Ig-like domain-containing protein</fullName>
    </submittedName>
</protein>
<feature type="region of interest" description="Disordered" evidence="3">
    <location>
        <begin position="531"/>
        <end position="607"/>
    </location>
</feature>
<dbReference type="InterPro" id="IPR015919">
    <property type="entry name" value="Cadherin-like_sf"/>
</dbReference>
<evidence type="ECO:0000313" key="7">
    <source>
        <dbReference type="EMBL" id="QTD52368.1"/>
    </source>
</evidence>
<name>A0A8A4TTE7_SULCO</name>
<feature type="domain" description="SbsA Ig-like" evidence="4">
    <location>
        <begin position="165"/>
        <end position="252"/>
    </location>
</feature>
<dbReference type="PANTHER" id="PTHR32305">
    <property type="match status" value="1"/>
</dbReference>
<dbReference type="InterPro" id="IPR056823">
    <property type="entry name" value="TEN-like_YD-shell"/>
</dbReference>
<dbReference type="InterPro" id="IPR045351">
    <property type="entry name" value="DUF6531"/>
</dbReference>
<dbReference type="KEGG" id="scor:J3U87_07835"/>
<dbReference type="InterPro" id="IPR013783">
    <property type="entry name" value="Ig-like_fold"/>
</dbReference>
<feature type="domain" description="DUF6531" evidence="5">
    <location>
        <begin position="606"/>
        <end position="675"/>
    </location>
</feature>
<dbReference type="Gene3D" id="2.60.40.10">
    <property type="entry name" value="Immunoglobulins"/>
    <property type="match status" value="1"/>
</dbReference>
<evidence type="ECO:0000313" key="8">
    <source>
        <dbReference type="Proteomes" id="UP000663929"/>
    </source>
</evidence>
<sequence>MSRILVLFLCCNLLHARAGSPCDVDGCGDLLLGDMPAQFSAWLDSAADCNGDSHRNILDYVCRINGFAANRAPVFDPVIEPFLAVGDLLQIDLIAIDPDGDPVALSAVDVPNNAVFNAVSGSFSFSPESSDIGLNSMVFRATDGLLNDRLTLNVTVDEADCNLITPTVASPSPAHGSAQVAITRETVVRFSRPLMAEPLSEDALFATFGGVRLAAVRRLSADRRSATLFYDANLPAGARIRVLIDGDLLVDELGCLVDADGDGEPGGTGLVEFDTLGLGTVPGTSVCGRVFASEQVVSEGGGEWVNQPLAGVRITVDGLEESVFAVTDAFGDFRLDDAPGGLFFVHIDGTAALGGPEGAFYPVVGKPWESIPGREISVGDVFLPLIAPDTLQPVSDSDPTTVTIPPAVVAADPSLELVVLTVPPGALIDEDGGSVGVAPVDPSRLPGALPAGLELPLVITVQTDGATNFDEPVPLCLPNLPDPVTSEVLPPGAASALWSFNHDSGAWEIAGGMTVSGDGLSVCSNPGQGVLAPGWHGSRPGTQAGGGQPGKAKPTDTEPASHSNSGNGRTKTPQDNDNARSNGKKKKPRDPCETNMPNQDPTGTTDPVHYFSGELVLHVVDLHIKGRGFDFMWERTYRSKHDIRSPLGIGWDHTYHLFLEADGLLRAVANGEGRRDLYTPVPGTDNAWARNEIFAELIENQDGTYSLTHDDATVWDFLALDGTAAAGRIARITDRNGNTMRFAYDVNGRLITVTDTLDRDIQVTYDPSNRIEAIIDFTGRQVKYSYHEAGSVFGNGEIATVTSPAVTGTPNANDFPDGKTTTYAYTTGFADERLNHNLLNVTDPLGQTYLSHTYAATTDPDDFLFDRVVRQVWGDPDDIIDLSYVDLDPSPQNRQAETLAIINDRNGHVKEHRFDLGNRLISLREYTGRADPQQPTTMTENRPTGKVRIEDPDFFETHFEWNADSQRTRIIYPKGNIVAYVYEADLNPTASLRTRGNLRTVQRIPGGHLPAGDQQIIEERYEYDDDFSCGSCGFNFVTRHTDGRGNLTTHTYDERGNRIRTEHRISGIVEDFEYNEFGQLTAVIHPDNGSGSRRRDVYTYHTDGHERGYLHREIIDSENLALTKTHGYDPLGNLTALTDARGHTATMTYNQLDQMVRQTSREVTDDSGIFYIRDYAFDANDNLVREDVLNLDETGALAANSHISYSYIYDILDNPLRLTNELDQTTDQVTTLTYDGNRNIVLREYGEAANGNQPANSQAFEYDERDLLYRDILAPGFPEQTTTQTDYDANANVIRQMQGIENTPRLTEYVYDGYDRVVEEIDAMGNRTVFGYDANFNAVLQRSFGEITDVVGDTDNLLLEETAYVYDALNRLTTTRRSFFDTATQNPIGDGSSERVKVYSGFSQPISATDDNGNETRYLYDTANRLQTTIDAAGNQEVYTYDANDNLIIQSSVEKTDLGGDDEVFVQILTYDNLDRRIRVEDGSGNISLIGYDSRSNVTLLTDALGNEVRALFDGLDRTVEIRRSLSDDGTGSGNPLGEIVTRKVYDHAHRIVAREDGNGNLCNYTYDGLDRLLTTTLADGTIHSYSYDVHHNIISQTDANGSRIDTQYDLLDRKTRLDVTPGNDVDDATTFETFAWDGLSRLVRAENDQVVVTRAYDSLSHRTAEALDGQTTSAEFDGEGNMLSCTFPGGRSLTYTYDALNRRKTAADGGGTIYTHFWAGPDRLVARDQGNGTRLLKTYDGVQGVANGSGDFGFRKIAGTQHLVTAGGSLIDDRRYVWDRVFNKIKVEDLIAGSTRDMVYDSVYRLLSVTEDAASVGFDYDDVGNRTEVVGGDQPGVYTMDGTQPDPADAQVNQYSQTPFDDRHYDANGSTLQADGPVTRDLSYDYADRMTGYVGSDGMTATYTYDALGRRVARVVDDGGSETTRYYYDGIRVIEERDGQNQVQASYVYGHGLDEPVTMQRNGQDFYYHCDDLYNVVALTDDGGNLVERYRYGDFGTPAVFDAAGLPQQGTSVGNPYLFNGRRWDPESGFYWFRSRYLDSQAGRFLTRDRLGTWGDAQNMGNGATFVGNNPYSRTDPLGLQPNQVQAGTIYDLIEDVKAHERNGYMLFQVLDNMTDEQAGTYTGSSFRYFYTEKYGWVDAEHFLNGLKWGYQRARVQVRNMESTDGWTQFVVEWELWWSRMDVIAAGNAVESLQTLGDYTVNQAPWSVGRIRFDGYHSGMSWEDLASNEAGADFGVYFLTQWGLDPKLSHVLRIWAAGVGAAKQKDDPKSGYKFLPKQDLSDYKVRQKMGLSLWKGIPFFGSLSPDPLDNGAATIARKKALAAGKTKWIKAREHRNGNPKKNGDCK</sequence>
<feature type="domain" description="Teneurin-like YD-shell" evidence="6">
    <location>
        <begin position="1800"/>
        <end position="2052"/>
    </location>
</feature>
<dbReference type="RefSeq" id="WP_237382476.1">
    <property type="nucleotide sequence ID" value="NZ_CP071793.1"/>
</dbReference>
<accession>A0A8A4TTE7</accession>
<evidence type="ECO:0000256" key="3">
    <source>
        <dbReference type="SAM" id="MobiDB-lite"/>
    </source>
</evidence>
<dbReference type="InterPro" id="IPR032812">
    <property type="entry name" value="SbsA_Ig"/>
</dbReference>
<evidence type="ECO:0000259" key="5">
    <source>
        <dbReference type="Pfam" id="PF20148"/>
    </source>
</evidence>
<keyword evidence="1" id="KW-0732">Signal</keyword>
<dbReference type="Pfam" id="PF05593">
    <property type="entry name" value="RHS_repeat"/>
    <property type="match status" value="5"/>
</dbReference>
<dbReference type="GO" id="GO:0005509">
    <property type="term" value="F:calcium ion binding"/>
    <property type="evidence" value="ECO:0007669"/>
    <property type="project" value="InterPro"/>
</dbReference>
<dbReference type="InterPro" id="IPR006530">
    <property type="entry name" value="YD"/>
</dbReference>
<dbReference type="SUPFAM" id="SSF49313">
    <property type="entry name" value="Cadherin-like"/>
    <property type="match status" value="1"/>
</dbReference>
<feature type="compositionally biased region" description="Polar residues" evidence="3">
    <location>
        <begin position="595"/>
        <end position="605"/>
    </location>
</feature>
<proteinExistence type="predicted"/>
<dbReference type="InterPro" id="IPR022385">
    <property type="entry name" value="Rhs_assc_core"/>
</dbReference>
<evidence type="ECO:0000256" key="2">
    <source>
        <dbReference type="ARBA" id="ARBA00022737"/>
    </source>
</evidence>
<evidence type="ECO:0000256" key="1">
    <source>
        <dbReference type="ARBA" id="ARBA00022729"/>
    </source>
</evidence>
<evidence type="ECO:0000259" key="4">
    <source>
        <dbReference type="Pfam" id="PF13205"/>
    </source>
</evidence>
<evidence type="ECO:0000259" key="6">
    <source>
        <dbReference type="Pfam" id="PF25023"/>
    </source>
</evidence>
<feature type="compositionally biased region" description="Polar residues" evidence="3">
    <location>
        <begin position="558"/>
        <end position="571"/>
    </location>
</feature>
<organism evidence="7 8">
    <name type="scientific">Sulfidibacter corallicola</name>
    <dbReference type="NCBI Taxonomy" id="2818388"/>
    <lineage>
        <taxon>Bacteria</taxon>
        <taxon>Pseudomonadati</taxon>
        <taxon>Acidobacteriota</taxon>
        <taxon>Holophagae</taxon>
        <taxon>Acanthopleuribacterales</taxon>
        <taxon>Acanthopleuribacteraceae</taxon>
        <taxon>Sulfidibacter</taxon>
    </lineage>
</organism>
<reference evidence="7" key="1">
    <citation type="submission" date="2021-03" db="EMBL/GenBank/DDBJ databases">
        <title>Acanthopleuribacteraceae sp. M133.</title>
        <authorList>
            <person name="Wang G."/>
        </authorList>
    </citation>
    <scope>NUCLEOTIDE SEQUENCE</scope>
    <source>
        <strain evidence="7">M133</strain>
    </source>
</reference>
<keyword evidence="8" id="KW-1185">Reference proteome</keyword>
<dbReference type="GO" id="GO:0016020">
    <property type="term" value="C:membrane"/>
    <property type="evidence" value="ECO:0007669"/>
    <property type="project" value="InterPro"/>
</dbReference>
<dbReference type="PANTHER" id="PTHR32305:SF15">
    <property type="entry name" value="PROTEIN RHSA-RELATED"/>
    <property type="match status" value="1"/>
</dbReference>
<dbReference type="InterPro" id="IPR050708">
    <property type="entry name" value="T6SS_VgrG/RHS"/>
</dbReference>
<dbReference type="Pfam" id="PF20148">
    <property type="entry name" value="DUF6531"/>
    <property type="match status" value="1"/>
</dbReference>
<dbReference type="InterPro" id="IPR031325">
    <property type="entry name" value="RHS_repeat"/>
</dbReference>
<dbReference type="Gene3D" id="2.180.10.10">
    <property type="entry name" value="RHS repeat-associated core"/>
    <property type="match status" value="6"/>
</dbReference>
<dbReference type="EMBL" id="CP071793">
    <property type="protein sequence ID" value="QTD52368.1"/>
    <property type="molecule type" value="Genomic_DNA"/>
</dbReference>